<organism evidence="1 2">
    <name type="scientific">Haloplasma contractile SSD-17B</name>
    <dbReference type="NCBI Taxonomy" id="1033810"/>
    <lineage>
        <taxon>Bacteria</taxon>
        <taxon>Bacillati</taxon>
        <taxon>Mycoplasmatota</taxon>
        <taxon>Mollicutes</taxon>
        <taxon>Haloplasmatales</taxon>
        <taxon>Haloplasmataceae</taxon>
        <taxon>Haloplasma</taxon>
    </lineage>
</organism>
<proteinExistence type="predicted"/>
<protein>
    <submittedName>
        <fullName evidence="1">Uncharacterized protein</fullName>
    </submittedName>
</protein>
<accession>U2DZ85</accession>
<reference evidence="1 2" key="2">
    <citation type="journal article" date="2013" name="PLoS ONE">
        <title>INDIGO - INtegrated Data Warehouse of MIcrobial GenOmes with Examples from the Red Sea Extremophiles.</title>
        <authorList>
            <person name="Alam I."/>
            <person name="Antunes A."/>
            <person name="Kamau A.A."/>
            <person name="Ba Alawi W."/>
            <person name="Kalkatawi M."/>
            <person name="Stingl U."/>
            <person name="Bajic V.B."/>
        </authorList>
    </citation>
    <scope>NUCLEOTIDE SEQUENCE [LARGE SCALE GENOMIC DNA]</scope>
    <source>
        <strain evidence="1 2">SSD-17B</strain>
    </source>
</reference>
<dbReference type="AlphaFoldDB" id="U2DZ85"/>
<reference evidence="1 2" key="1">
    <citation type="journal article" date="2011" name="J. Bacteriol.">
        <title>Genome sequence of Haloplasma contractile, an unusual contractile bacterium from a deep-sea anoxic brine lake.</title>
        <authorList>
            <person name="Antunes A."/>
            <person name="Alam I."/>
            <person name="El Dorry H."/>
            <person name="Siam R."/>
            <person name="Robertson A."/>
            <person name="Bajic V.B."/>
            <person name="Stingl U."/>
        </authorList>
    </citation>
    <scope>NUCLEOTIDE SEQUENCE [LARGE SCALE GENOMIC DNA]</scope>
    <source>
        <strain evidence="1 2">SSD-17B</strain>
    </source>
</reference>
<dbReference type="InParanoid" id="U2DZ85"/>
<evidence type="ECO:0000313" key="2">
    <source>
        <dbReference type="Proteomes" id="UP000005707"/>
    </source>
</evidence>
<evidence type="ECO:0000313" key="1">
    <source>
        <dbReference type="EMBL" id="ERJ13517.1"/>
    </source>
</evidence>
<dbReference type="EMBL" id="AFNU02000001">
    <property type="protein sequence ID" value="ERJ13517.1"/>
    <property type="molecule type" value="Genomic_DNA"/>
</dbReference>
<name>U2DZ85_9MOLU</name>
<dbReference type="STRING" id="1033810.HLPCO_000168"/>
<sequence>MILFFREVVEVINLRIVYNYRYKVWELYHEDVNEMLAQDKNIYNLILVADSIAKLIKPSRVVFIPQEIIKEILINEYC</sequence>
<gene>
    <name evidence="1" type="ORF">HLPCO_000168</name>
</gene>
<comment type="caution">
    <text evidence="1">The sequence shown here is derived from an EMBL/GenBank/DDBJ whole genome shotgun (WGS) entry which is preliminary data.</text>
</comment>
<keyword evidence="2" id="KW-1185">Reference proteome</keyword>
<dbReference type="Proteomes" id="UP000005707">
    <property type="component" value="Unassembled WGS sequence"/>
</dbReference>